<dbReference type="Proteomes" id="UP000661894">
    <property type="component" value="Unassembled WGS sequence"/>
</dbReference>
<sequence length="125" mass="13149">MENEPCRPLPDVARALLGAMLAHDVPAAPALRAQLSSVLTRPGCTCGCGTLELVVTDDAAPRAPLHGTFPVEGEVHDDDGAPVAGLLLLVEEGRLSSLEIFSYADDGLPLPSPDRVTWFERPPVG</sequence>
<name>A0ABR8Z3X9_9MICO</name>
<evidence type="ECO:0000313" key="1">
    <source>
        <dbReference type="EMBL" id="MBD8063027.1"/>
    </source>
</evidence>
<keyword evidence="2" id="KW-1185">Reference proteome</keyword>
<evidence type="ECO:0000313" key="2">
    <source>
        <dbReference type="Proteomes" id="UP000661894"/>
    </source>
</evidence>
<protein>
    <recommendedName>
        <fullName evidence="3">YCII-related domain-containing protein</fullName>
    </recommendedName>
</protein>
<gene>
    <name evidence="1" type="ORF">H9624_11945</name>
</gene>
<evidence type="ECO:0008006" key="3">
    <source>
        <dbReference type="Google" id="ProtNLM"/>
    </source>
</evidence>
<comment type="caution">
    <text evidence="1">The sequence shown here is derived from an EMBL/GenBank/DDBJ whole genome shotgun (WGS) entry which is preliminary data.</text>
</comment>
<dbReference type="RefSeq" id="WP_251840129.1">
    <property type="nucleotide sequence ID" value="NZ_JACSPO010000007.1"/>
</dbReference>
<accession>A0ABR8Z3X9</accession>
<dbReference type="EMBL" id="JACSPO010000007">
    <property type="protein sequence ID" value="MBD8063027.1"/>
    <property type="molecule type" value="Genomic_DNA"/>
</dbReference>
<proteinExistence type="predicted"/>
<reference evidence="1 2" key="1">
    <citation type="submission" date="2020-08" db="EMBL/GenBank/DDBJ databases">
        <title>A Genomic Blueprint of the Chicken Gut Microbiome.</title>
        <authorList>
            <person name="Gilroy R."/>
            <person name="Ravi A."/>
            <person name="Getino M."/>
            <person name="Pursley I."/>
            <person name="Horton D.L."/>
            <person name="Alikhan N.-F."/>
            <person name="Baker D."/>
            <person name="Gharbi K."/>
            <person name="Hall N."/>
            <person name="Watson M."/>
            <person name="Adriaenssens E.M."/>
            <person name="Foster-Nyarko E."/>
            <person name="Jarju S."/>
            <person name="Secka A."/>
            <person name="Antonio M."/>
            <person name="Oren A."/>
            <person name="Chaudhuri R."/>
            <person name="La Ragione R.M."/>
            <person name="Hildebrand F."/>
            <person name="Pallen M.J."/>
        </authorList>
    </citation>
    <scope>NUCLEOTIDE SEQUENCE [LARGE SCALE GENOMIC DNA]</scope>
    <source>
        <strain evidence="1 2">Sa1BUA1</strain>
    </source>
</reference>
<organism evidence="1 2">
    <name type="scientific">Oceanitalea stevensii</name>
    <dbReference type="NCBI Taxonomy" id="2763072"/>
    <lineage>
        <taxon>Bacteria</taxon>
        <taxon>Bacillati</taxon>
        <taxon>Actinomycetota</taxon>
        <taxon>Actinomycetes</taxon>
        <taxon>Micrococcales</taxon>
        <taxon>Bogoriellaceae</taxon>
        <taxon>Georgenia</taxon>
    </lineage>
</organism>